<feature type="transmembrane region" description="Helical" evidence="5">
    <location>
        <begin position="64"/>
        <end position="88"/>
    </location>
</feature>
<dbReference type="GO" id="GO:0006508">
    <property type="term" value="P:proteolysis"/>
    <property type="evidence" value="ECO:0007669"/>
    <property type="project" value="InterPro"/>
</dbReference>
<comment type="subcellular location">
    <subcellularLocation>
        <location evidence="1">Membrane</location>
        <topology evidence="1">Multi-pass membrane protein</topology>
    </subcellularLocation>
</comment>
<dbReference type="InterPro" id="IPR043504">
    <property type="entry name" value="Peptidase_S1_PA_chymotrypsin"/>
</dbReference>
<dbReference type="AlphaFoldDB" id="A0A543CKH0"/>
<evidence type="ECO:0000256" key="1">
    <source>
        <dbReference type="ARBA" id="ARBA00004141"/>
    </source>
</evidence>
<protein>
    <submittedName>
        <fullName evidence="6">Colicin V production protein</fullName>
    </submittedName>
</protein>
<evidence type="ECO:0000256" key="5">
    <source>
        <dbReference type="SAM" id="Phobius"/>
    </source>
</evidence>
<accession>A0A543CKH0</accession>
<dbReference type="Pfam" id="PF02674">
    <property type="entry name" value="Colicin_V"/>
    <property type="match status" value="1"/>
</dbReference>
<gene>
    <name evidence="6" type="ORF">FB559_2967</name>
</gene>
<dbReference type="Pfam" id="PF13365">
    <property type="entry name" value="Trypsin_2"/>
    <property type="match status" value="1"/>
</dbReference>
<comment type="caution">
    <text evidence="6">The sequence shown here is derived from an EMBL/GenBank/DDBJ whole genome shotgun (WGS) entry which is preliminary data.</text>
</comment>
<feature type="transmembrane region" description="Helical" evidence="5">
    <location>
        <begin position="30"/>
        <end position="52"/>
    </location>
</feature>
<dbReference type="PANTHER" id="PTHR43019:SF23">
    <property type="entry name" value="PROTEASE DO-LIKE 5, CHLOROPLASTIC"/>
    <property type="match status" value="1"/>
</dbReference>
<keyword evidence="2 5" id="KW-0812">Transmembrane</keyword>
<dbReference type="InterPro" id="IPR009003">
    <property type="entry name" value="Peptidase_S1_PA"/>
</dbReference>
<name>A0A543CKH0_9ACTN</name>
<sequence>MLGDHLLDLILLALVVLFAISGYRQGFIVGSLSFVGFVGGVIVGMLVAPPIVKSVVDGPAQQALLAIVIPFLTATLGQLLASSVGSALRSRVTWDSARSVDAVGGACVSGVALLVVAWLIGSALVTSPFVWLRTQVKDSSVLHGVNTFMPDQANTWFSSFRGFVSKTGFPQVFGGLGGESIVDVPPPDTKILKTPELIQARKSIVKIIGTARSCQRKIEGTGFVYAPGRVMTNAHVVAGVDSSPKVFTMGNGTFSGRVVLYDYKRDVAILDVPGLSVPTLKFDGTAQTRDDAVVAGFPKNQPFTARAARIRAKQKARGPDIYHSGQVTREIYAIRALVEQGNSGGPLLAPNGKVYGVVFAAALDNKDTGYVLTAAEVASDAQAGVNAVNEVSTQSCSD</sequence>
<reference evidence="6 7" key="1">
    <citation type="submission" date="2019-06" db="EMBL/GenBank/DDBJ databases">
        <title>Sequencing the genomes of 1000 actinobacteria strains.</title>
        <authorList>
            <person name="Klenk H.-P."/>
        </authorList>
    </citation>
    <scope>NUCLEOTIDE SEQUENCE [LARGE SCALE GENOMIC DNA]</scope>
    <source>
        <strain evidence="6 7">DSM 102200</strain>
    </source>
</reference>
<dbReference type="Gene3D" id="2.40.10.10">
    <property type="entry name" value="Trypsin-like serine proteases"/>
    <property type="match status" value="2"/>
</dbReference>
<evidence type="ECO:0000256" key="2">
    <source>
        <dbReference type="ARBA" id="ARBA00022692"/>
    </source>
</evidence>
<dbReference type="PRINTS" id="PR00834">
    <property type="entry name" value="PROTEASES2C"/>
</dbReference>
<dbReference type="NCBIfam" id="NF033740">
    <property type="entry name" value="MarP_fam_protase"/>
    <property type="match status" value="1"/>
</dbReference>
<feature type="transmembrane region" description="Helical" evidence="5">
    <location>
        <begin position="6"/>
        <end position="23"/>
    </location>
</feature>
<feature type="transmembrane region" description="Helical" evidence="5">
    <location>
        <begin position="100"/>
        <end position="120"/>
    </location>
</feature>
<evidence type="ECO:0000313" key="7">
    <source>
        <dbReference type="Proteomes" id="UP000316096"/>
    </source>
</evidence>
<proteinExistence type="predicted"/>
<dbReference type="EMBL" id="VFOZ01000001">
    <property type="protein sequence ID" value="TQL97387.1"/>
    <property type="molecule type" value="Genomic_DNA"/>
</dbReference>
<dbReference type="RefSeq" id="WP_425455065.1">
    <property type="nucleotide sequence ID" value="NZ_VFOZ01000001.1"/>
</dbReference>
<dbReference type="InterPro" id="IPR001940">
    <property type="entry name" value="Peptidase_S1C"/>
</dbReference>
<dbReference type="PANTHER" id="PTHR43019">
    <property type="entry name" value="SERINE ENDOPROTEASE DEGS"/>
    <property type="match status" value="1"/>
</dbReference>
<dbReference type="SUPFAM" id="SSF50494">
    <property type="entry name" value="Trypsin-like serine proteases"/>
    <property type="match status" value="1"/>
</dbReference>
<dbReference type="InterPro" id="IPR003825">
    <property type="entry name" value="Colicin-V_CvpA"/>
</dbReference>
<keyword evidence="3 5" id="KW-1133">Transmembrane helix</keyword>
<keyword evidence="4 5" id="KW-0472">Membrane</keyword>
<organism evidence="6 7">
    <name type="scientific">Actinoallomurus bryophytorum</name>
    <dbReference type="NCBI Taxonomy" id="1490222"/>
    <lineage>
        <taxon>Bacteria</taxon>
        <taxon>Bacillati</taxon>
        <taxon>Actinomycetota</taxon>
        <taxon>Actinomycetes</taxon>
        <taxon>Streptosporangiales</taxon>
        <taxon>Thermomonosporaceae</taxon>
        <taxon>Actinoallomurus</taxon>
    </lineage>
</organism>
<evidence type="ECO:0000256" key="3">
    <source>
        <dbReference type="ARBA" id="ARBA00022989"/>
    </source>
</evidence>
<keyword evidence="7" id="KW-1185">Reference proteome</keyword>
<dbReference type="InterPro" id="IPR047680">
    <property type="entry name" value="MarP-like"/>
</dbReference>
<evidence type="ECO:0000256" key="4">
    <source>
        <dbReference type="ARBA" id="ARBA00023136"/>
    </source>
</evidence>
<dbReference type="GO" id="GO:0016020">
    <property type="term" value="C:membrane"/>
    <property type="evidence" value="ECO:0007669"/>
    <property type="project" value="UniProtKB-SubCell"/>
</dbReference>
<evidence type="ECO:0000313" key="6">
    <source>
        <dbReference type="EMBL" id="TQL97387.1"/>
    </source>
</evidence>
<dbReference type="Proteomes" id="UP000316096">
    <property type="component" value="Unassembled WGS sequence"/>
</dbReference>
<dbReference type="GO" id="GO:0004252">
    <property type="term" value="F:serine-type endopeptidase activity"/>
    <property type="evidence" value="ECO:0007669"/>
    <property type="project" value="InterPro"/>
</dbReference>
<dbReference type="GO" id="GO:0009403">
    <property type="term" value="P:toxin biosynthetic process"/>
    <property type="evidence" value="ECO:0007669"/>
    <property type="project" value="InterPro"/>
</dbReference>